<evidence type="ECO:0000259" key="1">
    <source>
        <dbReference type="Pfam" id="PF01610"/>
    </source>
</evidence>
<proteinExistence type="predicted"/>
<dbReference type="PANTHER" id="PTHR33498">
    <property type="entry name" value="TRANSPOSASE FOR INSERTION SEQUENCE ELEMENT IS1557"/>
    <property type="match status" value="1"/>
</dbReference>
<dbReference type="Pfam" id="PF01610">
    <property type="entry name" value="DDE_Tnp_ISL3"/>
    <property type="match status" value="1"/>
</dbReference>
<protein>
    <submittedName>
        <fullName evidence="2">Transposase</fullName>
    </submittedName>
</protein>
<accession>A0A1L3F928</accession>
<dbReference type="Proteomes" id="UP000181962">
    <property type="component" value="Chromosome"/>
</dbReference>
<dbReference type="PANTHER" id="PTHR33498:SF1">
    <property type="entry name" value="TRANSPOSASE FOR INSERTION SEQUENCE ELEMENT IS1557"/>
    <property type="match status" value="1"/>
</dbReference>
<dbReference type="InterPro" id="IPR002560">
    <property type="entry name" value="Transposase_DDE"/>
</dbReference>
<feature type="domain" description="Transposase IS204/IS1001/IS1096/IS1165 DDE" evidence="1">
    <location>
        <begin position="25"/>
        <end position="111"/>
    </location>
</feature>
<organism evidence="2 3">
    <name type="scientific">Bradyrhizobium japonicum</name>
    <dbReference type="NCBI Taxonomy" id="375"/>
    <lineage>
        <taxon>Bacteria</taxon>
        <taxon>Pseudomonadati</taxon>
        <taxon>Pseudomonadota</taxon>
        <taxon>Alphaproteobacteria</taxon>
        <taxon>Hyphomicrobiales</taxon>
        <taxon>Nitrobacteraceae</taxon>
        <taxon>Bradyrhizobium</taxon>
    </lineage>
</organism>
<name>A0A1L3F928_BRAJP</name>
<evidence type="ECO:0000313" key="3">
    <source>
        <dbReference type="Proteomes" id="UP000181962"/>
    </source>
</evidence>
<gene>
    <name evidence="2" type="ORF">BKD09_15490</name>
</gene>
<dbReference type="InterPro" id="IPR047951">
    <property type="entry name" value="Transpos_ISL3"/>
</dbReference>
<dbReference type="AlphaFoldDB" id="A0A1L3F928"/>
<dbReference type="EMBL" id="CP017637">
    <property type="protein sequence ID" value="APG09742.1"/>
    <property type="molecule type" value="Genomic_DNA"/>
</dbReference>
<sequence length="118" mass="12869">MTIGRDVLTKAETVTVAAIEAGLPTLVEAREIIAEFHLMIRRKTEAGLIPWIERARASLVASFASGVAKDEAAVRAAITSPWSNGQTEGQITRLKLVRRQMYGRGKIDLIQARLIGAE</sequence>
<reference evidence="2 3" key="1">
    <citation type="submission" date="2016-11" db="EMBL/GenBank/DDBJ databases">
        <title>Complete Genome Sequence of Bradyrhizobium sp. strain J5, an isolated from soybean nodule in Hokkaido.</title>
        <authorList>
            <person name="Kanehara K."/>
        </authorList>
    </citation>
    <scope>NUCLEOTIDE SEQUENCE [LARGE SCALE GENOMIC DNA]</scope>
    <source>
        <strain evidence="2 3">J5</strain>
    </source>
</reference>
<evidence type="ECO:0000313" key="2">
    <source>
        <dbReference type="EMBL" id="APG09742.1"/>
    </source>
</evidence>